<dbReference type="STRING" id="1676925.ENSPKIP00000039557"/>
<evidence type="ECO:0000313" key="7">
    <source>
        <dbReference type="Ensembl" id="ENSPKIP00000039557.1"/>
    </source>
</evidence>
<dbReference type="InterPro" id="IPR002347">
    <property type="entry name" value="SDR_fam"/>
</dbReference>
<dbReference type="CDD" id="cd05356">
    <property type="entry name" value="17beta-HSD1_like_SDR_c"/>
    <property type="match status" value="1"/>
</dbReference>
<keyword evidence="2" id="KW-0521">NADP</keyword>
<dbReference type="Pfam" id="PF00106">
    <property type="entry name" value="adh_short"/>
    <property type="match status" value="1"/>
</dbReference>
<dbReference type="OrthoDB" id="5545019at2759"/>
<keyword evidence="4" id="KW-0560">Oxidoreductase</keyword>
<comment type="similarity">
    <text evidence="5">Belongs to the short-chain dehydrogenases/reductases (SDR) family.</text>
</comment>
<dbReference type="Ensembl" id="ENSPKIT00000020565.1">
    <property type="protein sequence ID" value="ENSPKIP00000039557.1"/>
    <property type="gene ID" value="ENSPKIG00000016875.1"/>
</dbReference>
<protein>
    <submittedName>
        <fullName evidence="7">Hydroxysteroid (17-beta) dehydrogenase 3</fullName>
    </submittedName>
</protein>
<dbReference type="GO" id="GO:0006702">
    <property type="term" value="P:androgen biosynthetic process"/>
    <property type="evidence" value="ECO:0007669"/>
    <property type="project" value="Ensembl"/>
</dbReference>
<dbReference type="CTD" id="3293"/>
<keyword evidence="6" id="KW-0812">Transmembrane</keyword>
<dbReference type="PANTHER" id="PTHR43899:SF7">
    <property type="entry name" value="17-BETA-HYDROXYSTEROID DEHYDROGENASE TYPE 3"/>
    <property type="match status" value="1"/>
</dbReference>
<name>A0A3B3T8L2_9TELE</name>
<dbReference type="GO" id="GO:0005783">
    <property type="term" value="C:endoplasmic reticulum"/>
    <property type="evidence" value="ECO:0007669"/>
    <property type="project" value="UniProtKB-SubCell"/>
</dbReference>
<dbReference type="KEGG" id="pki:111839174"/>
<dbReference type="AlphaFoldDB" id="A0A3B3T8L2"/>
<sequence length="324" mass="36432">MEFVELLFVSVGVSVVLFYGFKLLRLVKMVFPKTWYPLPKSFFSSMGQWAVITGASDGIGKAYALELAKHGMNLVIISRTQRKLEKAAREIGARTGKQVKVITADFTKDDIYEHIEENLRGLEVGVLVNNVGMLLCRQPRRFLDIEHLDQKIPDLINCNVKALMKMCRIILPAMVKRKKGLILNVSSGVACSPWPMYSLYTASKVFVQRFSRCLQAEYKANGIIIQAVTPFGISTSMTGYQDPNIITFTAEDFVRTSLQYVTAGDQTYGSVSHQLLGSTIQNIPKSILHSDVLLNSMVEYVNKKISIQEQRMNAPKHQNLQNET</sequence>
<dbReference type="Proteomes" id="UP000261540">
    <property type="component" value="Unplaced"/>
</dbReference>
<dbReference type="FunFam" id="3.40.50.720:FF:000137">
    <property type="entry name" value="Hydroxysteroid (17-beta) dehydrogenase 3"/>
    <property type="match status" value="1"/>
</dbReference>
<proteinExistence type="inferred from homology"/>
<keyword evidence="3" id="KW-0752">Steroid biosynthesis</keyword>
<keyword evidence="6" id="KW-1133">Transmembrane helix</keyword>
<keyword evidence="8" id="KW-1185">Reference proteome</keyword>
<reference evidence="7" key="2">
    <citation type="submission" date="2025-09" db="UniProtKB">
        <authorList>
            <consortium name="Ensembl"/>
        </authorList>
    </citation>
    <scope>IDENTIFICATION</scope>
</reference>
<keyword evidence="3" id="KW-0443">Lipid metabolism</keyword>
<dbReference type="PIRSF" id="PIRSF000126">
    <property type="entry name" value="11-beta-HSD1"/>
    <property type="match status" value="1"/>
</dbReference>
<evidence type="ECO:0000256" key="1">
    <source>
        <dbReference type="ARBA" id="ARBA00004240"/>
    </source>
</evidence>
<feature type="transmembrane region" description="Helical" evidence="6">
    <location>
        <begin position="6"/>
        <end position="24"/>
    </location>
</feature>
<keyword evidence="3" id="KW-0444">Lipid biosynthesis</keyword>
<evidence type="ECO:0000313" key="8">
    <source>
        <dbReference type="Proteomes" id="UP000261540"/>
    </source>
</evidence>
<dbReference type="SUPFAM" id="SSF51735">
    <property type="entry name" value="NAD(P)-binding Rossmann-fold domains"/>
    <property type="match status" value="1"/>
</dbReference>
<dbReference type="PANTHER" id="PTHR43899">
    <property type="entry name" value="RH59310P"/>
    <property type="match status" value="1"/>
</dbReference>
<dbReference type="RefSeq" id="XP_023658601.1">
    <property type="nucleotide sequence ID" value="XM_023802833.2"/>
</dbReference>
<reference evidence="7" key="1">
    <citation type="submission" date="2025-08" db="UniProtKB">
        <authorList>
            <consortium name="Ensembl"/>
        </authorList>
    </citation>
    <scope>IDENTIFICATION</scope>
</reference>
<dbReference type="InterPro" id="IPR051019">
    <property type="entry name" value="VLCFA-Steroid_DH"/>
</dbReference>
<dbReference type="PROSITE" id="PS00061">
    <property type="entry name" value="ADH_SHORT"/>
    <property type="match status" value="1"/>
</dbReference>
<dbReference type="GeneTree" id="ENSGT00940000160266"/>
<evidence type="ECO:0000256" key="4">
    <source>
        <dbReference type="ARBA" id="ARBA00023002"/>
    </source>
</evidence>
<dbReference type="InterPro" id="IPR036291">
    <property type="entry name" value="NAD(P)-bd_dom_sf"/>
</dbReference>
<dbReference type="GeneID" id="111839174"/>
<accession>A0A3B3T8L2</accession>
<evidence type="ECO:0000256" key="6">
    <source>
        <dbReference type="SAM" id="Phobius"/>
    </source>
</evidence>
<organism evidence="7 8">
    <name type="scientific">Paramormyrops kingsleyae</name>
    <dbReference type="NCBI Taxonomy" id="1676925"/>
    <lineage>
        <taxon>Eukaryota</taxon>
        <taxon>Metazoa</taxon>
        <taxon>Chordata</taxon>
        <taxon>Craniata</taxon>
        <taxon>Vertebrata</taxon>
        <taxon>Euteleostomi</taxon>
        <taxon>Actinopterygii</taxon>
        <taxon>Neopterygii</taxon>
        <taxon>Teleostei</taxon>
        <taxon>Osteoglossocephala</taxon>
        <taxon>Osteoglossomorpha</taxon>
        <taxon>Osteoglossiformes</taxon>
        <taxon>Mormyridae</taxon>
        <taxon>Paramormyrops</taxon>
    </lineage>
</organism>
<evidence type="ECO:0000256" key="2">
    <source>
        <dbReference type="ARBA" id="ARBA00022857"/>
    </source>
</evidence>
<evidence type="ECO:0000256" key="5">
    <source>
        <dbReference type="RuleBase" id="RU000363"/>
    </source>
</evidence>
<dbReference type="PRINTS" id="PR00080">
    <property type="entry name" value="SDRFAMILY"/>
</dbReference>
<dbReference type="InterPro" id="IPR020904">
    <property type="entry name" value="Sc_DH/Rdtase_CS"/>
</dbReference>
<dbReference type="PRINTS" id="PR00081">
    <property type="entry name" value="GDHRDH"/>
</dbReference>
<keyword evidence="6" id="KW-0472">Membrane</keyword>
<dbReference type="Gene3D" id="3.40.50.720">
    <property type="entry name" value="NAD(P)-binding Rossmann-like Domain"/>
    <property type="match status" value="1"/>
</dbReference>
<evidence type="ECO:0000256" key="3">
    <source>
        <dbReference type="ARBA" id="ARBA00022955"/>
    </source>
</evidence>
<comment type="subcellular location">
    <subcellularLocation>
        <location evidence="1">Endoplasmic reticulum</location>
    </subcellularLocation>
</comment>
<dbReference type="GO" id="GO:0047045">
    <property type="term" value="F:testosterone dehydrogenase (NADP+) activity"/>
    <property type="evidence" value="ECO:0007669"/>
    <property type="project" value="Ensembl"/>
</dbReference>